<sequence>MFLPEERERAALIEVVRLGDDQLVAIWEGDSARSALDLIASVPYEEISRCFVPGWMIRAHDGAGPLFEIEFCFRCDGALLRGPVVPEDQRMIHGFAAQSAQAQELLARFRSEEPA</sequence>
<reference evidence="2" key="1">
    <citation type="journal article" date="2019" name="Int. J. Syst. Evol. Microbiol.">
        <title>The Global Catalogue of Microorganisms (GCM) 10K type strain sequencing project: providing services to taxonomists for standard genome sequencing and annotation.</title>
        <authorList>
            <consortium name="The Broad Institute Genomics Platform"/>
            <consortium name="The Broad Institute Genome Sequencing Center for Infectious Disease"/>
            <person name="Wu L."/>
            <person name="Ma J."/>
        </authorList>
    </citation>
    <scope>NUCLEOTIDE SEQUENCE [LARGE SCALE GENOMIC DNA]</scope>
    <source>
        <strain evidence="2">JCM 17342</strain>
    </source>
</reference>
<proteinExistence type="predicted"/>
<evidence type="ECO:0000313" key="2">
    <source>
        <dbReference type="Proteomes" id="UP001501747"/>
    </source>
</evidence>
<keyword evidence="2" id="KW-1185">Reference proteome</keyword>
<name>A0ABP7RUG4_9PSEU</name>
<accession>A0ABP7RUG4</accession>
<comment type="caution">
    <text evidence="1">The sequence shown here is derived from an EMBL/GenBank/DDBJ whole genome shotgun (WGS) entry which is preliminary data.</text>
</comment>
<gene>
    <name evidence="1" type="ORF">GCM10022247_23890</name>
</gene>
<organism evidence="1 2">
    <name type="scientific">Allokutzneria multivorans</name>
    <dbReference type="NCBI Taxonomy" id="1142134"/>
    <lineage>
        <taxon>Bacteria</taxon>
        <taxon>Bacillati</taxon>
        <taxon>Actinomycetota</taxon>
        <taxon>Actinomycetes</taxon>
        <taxon>Pseudonocardiales</taxon>
        <taxon>Pseudonocardiaceae</taxon>
        <taxon>Allokutzneria</taxon>
    </lineage>
</organism>
<dbReference type="RefSeq" id="WP_344873774.1">
    <property type="nucleotide sequence ID" value="NZ_BAABAL010000006.1"/>
</dbReference>
<dbReference type="EMBL" id="BAABAL010000006">
    <property type="protein sequence ID" value="GAA4002337.1"/>
    <property type="molecule type" value="Genomic_DNA"/>
</dbReference>
<protein>
    <submittedName>
        <fullName evidence="1">Uncharacterized protein</fullName>
    </submittedName>
</protein>
<evidence type="ECO:0000313" key="1">
    <source>
        <dbReference type="EMBL" id="GAA4002337.1"/>
    </source>
</evidence>
<dbReference type="Proteomes" id="UP001501747">
    <property type="component" value="Unassembled WGS sequence"/>
</dbReference>